<dbReference type="InterPro" id="IPR041049">
    <property type="entry name" value="DUF5615"/>
</dbReference>
<evidence type="ECO:0000256" key="1">
    <source>
        <dbReference type="SAM" id="MobiDB-lite"/>
    </source>
</evidence>
<dbReference type="KEGG" id="smx:SM11_pC1587"/>
<proteinExistence type="predicted"/>
<feature type="region of interest" description="Disordered" evidence="1">
    <location>
        <begin position="61"/>
        <end position="84"/>
    </location>
</feature>
<dbReference type="PATRIC" id="fig|707241.3.peg.5502"/>
<dbReference type="Proteomes" id="UP000009045">
    <property type="component" value="Plasmid pSmeSM11c"/>
</dbReference>
<protein>
    <recommendedName>
        <fullName evidence="2">DUF5615 domain-containing protein</fullName>
    </recommendedName>
</protein>
<accession>F7XCF4</accession>
<feature type="domain" description="DUF5615" evidence="2">
    <location>
        <begin position="1"/>
        <end position="61"/>
    </location>
</feature>
<dbReference type="EMBL" id="CP001831">
    <property type="protein sequence ID" value="AEH82660.1"/>
    <property type="molecule type" value="Genomic_DNA"/>
</dbReference>
<dbReference type="RefSeq" id="WP_014532047.1">
    <property type="nucleotide sequence ID" value="NC_017327.1"/>
</dbReference>
<sequence length="84" mass="9451">MKFLIDECLSPQLAKVAIEKGHGETSHVVWIKIGGLKDWELKPIILEGDWTFVTRNSVDFRGPKDKPGTKGQYPEAVQQSLTSR</sequence>
<evidence type="ECO:0000259" key="2">
    <source>
        <dbReference type="Pfam" id="PF18480"/>
    </source>
</evidence>
<geneLocation type="plasmid" evidence="3 4">
    <name>pSmeSM11c</name>
</geneLocation>
<gene>
    <name evidence="3" type="ordered locus">SM11_pC1587</name>
</gene>
<name>F7XCF4_SINMM</name>
<keyword evidence="3" id="KW-0614">Plasmid</keyword>
<dbReference type="HOGENOM" id="CLU_178525_0_0_5"/>
<dbReference type="Pfam" id="PF18480">
    <property type="entry name" value="DUF5615"/>
    <property type="match status" value="1"/>
</dbReference>
<evidence type="ECO:0000313" key="3">
    <source>
        <dbReference type="EMBL" id="AEH82660.1"/>
    </source>
</evidence>
<organism evidence="3 4">
    <name type="scientific">Sinorhizobium meliloti (strain SM11)</name>
    <dbReference type="NCBI Taxonomy" id="707241"/>
    <lineage>
        <taxon>Bacteria</taxon>
        <taxon>Pseudomonadati</taxon>
        <taxon>Pseudomonadota</taxon>
        <taxon>Alphaproteobacteria</taxon>
        <taxon>Hyphomicrobiales</taxon>
        <taxon>Rhizobiaceae</taxon>
        <taxon>Sinorhizobium/Ensifer group</taxon>
        <taxon>Sinorhizobium</taxon>
    </lineage>
</organism>
<dbReference type="AlphaFoldDB" id="F7XCF4"/>
<evidence type="ECO:0000313" key="4">
    <source>
        <dbReference type="Proteomes" id="UP000009045"/>
    </source>
</evidence>
<reference evidence="3 4" key="1">
    <citation type="journal article" date="2011" name="J. Biotechnol.">
        <title>The complete genome sequence of the dominant Sinorhizobium meliloti field isolate SM11 extends the S. meliloti pan-genome.</title>
        <authorList>
            <person name="Schneiker-Bekel S."/>
            <person name="Wibberg D."/>
            <person name="Bekel T."/>
            <person name="Blom J."/>
            <person name="Linke B."/>
            <person name="Neuweger H."/>
            <person name="Stiens M."/>
            <person name="Vorholter F.J."/>
            <person name="Weidner S."/>
            <person name="Goesmann A."/>
            <person name="Puhler A."/>
            <person name="Schluter A."/>
        </authorList>
    </citation>
    <scope>NUCLEOTIDE SEQUENCE [LARGE SCALE GENOMIC DNA]</scope>
    <source>
        <strain evidence="3 4">SM11</strain>
        <plasmid evidence="4">pSmeSM11c</plasmid>
    </source>
</reference>